<evidence type="ECO:0000256" key="1">
    <source>
        <dbReference type="SAM" id="Phobius"/>
    </source>
</evidence>
<keyword evidence="3" id="KW-1185">Reference proteome</keyword>
<keyword evidence="1" id="KW-0472">Membrane</keyword>
<keyword evidence="1" id="KW-0812">Transmembrane</keyword>
<keyword evidence="1" id="KW-1133">Transmembrane helix</keyword>
<dbReference type="EMBL" id="BAAAQW010000006">
    <property type="protein sequence ID" value="GAA2201469.1"/>
    <property type="molecule type" value="Genomic_DNA"/>
</dbReference>
<dbReference type="Proteomes" id="UP001500432">
    <property type="component" value="Unassembled WGS sequence"/>
</dbReference>
<evidence type="ECO:0000313" key="3">
    <source>
        <dbReference type="Proteomes" id="UP001500432"/>
    </source>
</evidence>
<comment type="caution">
    <text evidence="2">The sequence shown here is derived from an EMBL/GenBank/DDBJ whole genome shotgun (WGS) entry which is preliminary data.</text>
</comment>
<proteinExistence type="predicted"/>
<reference evidence="2 3" key="1">
    <citation type="journal article" date="2019" name="Int. J. Syst. Evol. Microbiol.">
        <title>The Global Catalogue of Microorganisms (GCM) 10K type strain sequencing project: providing services to taxonomists for standard genome sequencing and annotation.</title>
        <authorList>
            <consortium name="The Broad Institute Genomics Platform"/>
            <consortium name="The Broad Institute Genome Sequencing Center for Infectious Disease"/>
            <person name="Wu L."/>
            <person name="Ma J."/>
        </authorList>
    </citation>
    <scope>NUCLEOTIDE SEQUENCE [LARGE SCALE GENOMIC DNA]</scope>
    <source>
        <strain evidence="2 3">JCM 16034</strain>
    </source>
</reference>
<feature type="transmembrane region" description="Helical" evidence="1">
    <location>
        <begin position="87"/>
        <end position="107"/>
    </location>
</feature>
<name>A0ABN3BX97_9MICC</name>
<dbReference type="RefSeq" id="WP_344300160.1">
    <property type="nucleotide sequence ID" value="NZ_BAAAQW010000006.1"/>
</dbReference>
<dbReference type="InterPro" id="IPR009781">
    <property type="entry name" value="DUF1345"/>
</dbReference>
<evidence type="ECO:0000313" key="2">
    <source>
        <dbReference type="EMBL" id="GAA2201469.1"/>
    </source>
</evidence>
<organism evidence="2 3">
    <name type="scientific">Sinomonas flava</name>
    <dbReference type="NCBI Taxonomy" id="496857"/>
    <lineage>
        <taxon>Bacteria</taxon>
        <taxon>Bacillati</taxon>
        <taxon>Actinomycetota</taxon>
        <taxon>Actinomycetes</taxon>
        <taxon>Micrococcales</taxon>
        <taxon>Micrococcaceae</taxon>
        <taxon>Sinomonas</taxon>
    </lineage>
</organism>
<feature type="transmembrane region" description="Helical" evidence="1">
    <location>
        <begin position="199"/>
        <end position="221"/>
    </location>
</feature>
<dbReference type="Pfam" id="PF07077">
    <property type="entry name" value="DUF1345"/>
    <property type="match status" value="1"/>
</dbReference>
<feature type="transmembrane region" description="Helical" evidence="1">
    <location>
        <begin position="48"/>
        <end position="66"/>
    </location>
</feature>
<gene>
    <name evidence="2" type="ORF">GCM10009849_26090</name>
</gene>
<protein>
    <submittedName>
        <fullName evidence="2">DUF1345 domain-containing protein</fullName>
    </submittedName>
</protein>
<accession>A0ABN3BX97</accession>
<feature type="transmembrane region" description="Helical" evidence="1">
    <location>
        <begin position="21"/>
        <end position="42"/>
    </location>
</feature>
<feature type="transmembrane region" description="Helical" evidence="1">
    <location>
        <begin position="113"/>
        <end position="133"/>
    </location>
</feature>
<sequence>MNTDSSRELSHRARVARLRMWWMAGVGLVVLVATGLLTSWWYAPAAGWGAAAMLYNVWIWVRITPMDPEQTRHHARQEDPRRSTRDFLILSANVAAIIAVVIVIVAGNQANGAAKAAFALLALVVVAASWLMVHTLFTLRYTELYYGASPAGGIDFNQDDPPQYTDIAYMAFSLGMTYQVSDTAIKSHEIRVEALKHSILAFVFATLILAATINLVIGLAGQGS</sequence>